<dbReference type="PROSITE" id="PS51736">
    <property type="entry name" value="RECOMBINASES_3"/>
    <property type="match status" value="1"/>
</dbReference>
<dbReference type="EMBL" id="AFUP01000006">
    <property type="protein sequence ID" value="EGV07784.1"/>
    <property type="molecule type" value="Genomic_DNA"/>
</dbReference>
<dbReference type="InterPro" id="IPR006119">
    <property type="entry name" value="Resolv_N"/>
</dbReference>
<accession>F9P8P5</accession>
<protein>
    <submittedName>
        <fullName evidence="6">Recombinase</fullName>
    </submittedName>
</protein>
<evidence type="ECO:0000313" key="6">
    <source>
        <dbReference type="EMBL" id="EGV07784.1"/>
    </source>
</evidence>
<dbReference type="SMART" id="SM00857">
    <property type="entry name" value="Resolvase"/>
    <property type="match status" value="1"/>
</dbReference>
<evidence type="ECO:0000256" key="2">
    <source>
        <dbReference type="ARBA" id="ARBA00023172"/>
    </source>
</evidence>
<dbReference type="Proteomes" id="UP000003287">
    <property type="component" value="Unassembled WGS sequence"/>
</dbReference>
<gene>
    <name evidence="6" type="ORF">HMPREF1042_1204</name>
</gene>
<reference evidence="6 7" key="1">
    <citation type="submission" date="2011-06" db="EMBL/GenBank/DDBJ databases">
        <authorList>
            <person name="Harkins D.M."/>
            <person name="Madupu R."/>
            <person name="Durkin A.S."/>
            <person name="Torralba M."/>
            <person name="Methe B."/>
            <person name="Sutton G.G."/>
            <person name="Nelson K.E."/>
        </authorList>
    </citation>
    <scope>NUCLEOTIDE SEQUENCE [LARGE SCALE GENOMIC DNA]</scope>
    <source>
        <strain evidence="6 7">SK1060</strain>
    </source>
</reference>
<dbReference type="Pfam" id="PF00239">
    <property type="entry name" value="Resolvase"/>
    <property type="match status" value="1"/>
</dbReference>
<dbReference type="InterPro" id="IPR011109">
    <property type="entry name" value="DNA_bind_recombinase_dom"/>
</dbReference>
<dbReference type="GO" id="GO:0003677">
    <property type="term" value="F:DNA binding"/>
    <property type="evidence" value="ECO:0007669"/>
    <property type="project" value="UniProtKB-KW"/>
</dbReference>
<dbReference type="InterPro" id="IPR036162">
    <property type="entry name" value="Resolvase-like_N_sf"/>
</dbReference>
<evidence type="ECO:0000256" key="3">
    <source>
        <dbReference type="SAM" id="MobiDB-lite"/>
    </source>
</evidence>
<evidence type="ECO:0000259" key="4">
    <source>
        <dbReference type="PROSITE" id="PS51736"/>
    </source>
</evidence>
<dbReference type="SUPFAM" id="SSF53041">
    <property type="entry name" value="Resolvase-like"/>
    <property type="match status" value="1"/>
</dbReference>
<dbReference type="InterPro" id="IPR038109">
    <property type="entry name" value="DNA_bind_recomb_sf"/>
</dbReference>
<dbReference type="InterPro" id="IPR050639">
    <property type="entry name" value="SSR_resolvase"/>
</dbReference>
<organism evidence="6 7">
    <name type="scientific">Streptococcus constellatus subsp. pharyngis SK1060 = CCUG 46377</name>
    <dbReference type="NCBI Taxonomy" id="1035184"/>
    <lineage>
        <taxon>Bacteria</taxon>
        <taxon>Bacillati</taxon>
        <taxon>Bacillota</taxon>
        <taxon>Bacilli</taxon>
        <taxon>Lactobacillales</taxon>
        <taxon>Streptococcaceae</taxon>
        <taxon>Streptococcus</taxon>
        <taxon>Streptococcus anginosus group</taxon>
    </lineage>
</organism>
<dbReference type="Pfam" id="PF07508">
    <property type="entry name" value="Recombinase"/>
    <property type="match status" value="1"/>
</dbReference>
<feature type="domain" description="Recombinase" evidence="5">
    <location>
        <begin position="173"/>
        <end position="296"/>
    </location>
</feature>
<dbReference type="AlphaFoldDB" id="F9P8P5"/>
<dbReference type="PANTHER" id="PTHR30461:SF2">
    <property type="entry name" value="SERINE RECOMBINASE PINE-RELATED"/>
    <property type="match status" value="1"/>
</dbReference>
<dbReference type="PROSITE" id="PS51737">
    <property type="entry name" value="RECOMBINASE_DNA_BIND"/>
    <property type="match status" value="1"/>
</dbReference>
<dbReference type="eggNOG" id="COG1961">
    <property type="taxonomic scope" value="Bacteria"/>
</dbReference>
<sequence>MKQIKTIQAQKVTTIKRLKVAAYTRVSHTSLLQSLSNQISHYSQMIQANPEWDYVGVYSDSAISGRSQAHRRDFQQLLEDCHKGKIDLILTKSISRFGRNTVELLETVRELKRLGISVRFEKEKIDTLTAEGELLLTLLASMAQEESQSISQNIRWRVKKRFEEGKPYIPQDIFGYRWNGEEYMIEPHEASIVRQVFEWYMEGLSAPKIAKRLDDRGERTRLGNRFTQRVIYNMFDQEAYCGRLILQKTFRDHFSSRSIPNDGQMAKYIVENAHEAIVTPEYFQLVNQEKKRRARRRVSKHDALARLQGKVYCEHCGLDMILTLETKSNQEKRVRYYCRTRDGKGVEACLGRTVTEEQLFQAFGESINIEDIHHISFNSVTNEAKVTYRNGKENTSSFRKDGRHEKSYHDRTS</sequence>
<dbReference type="GO" id="GO:0000150">
    <property type="term" value="F:DNA strand exchange activity"/>
    <property type="evidence" value="ECO:0007669"/>
    <property type="project" value="InterPro"/>
</dbReference>
<evidence type="ECO:0000313" key="7">
    <source>
        <dbReference type="Proteomes" id="UP000003287"/>
    </source>
</evidence>
<feature type="region of interest" description="Disordered" evidence="3">
    <location>
        <begin position="391"/>
        <end position="413"/>
    </location>
</feature>
<feature type="compositionally biased region" description="Basic and acidic residues" evidence="3">
    <location>
        <begin position="398"/>
        <end position="413"/>
    </location>
</feature>
<dbReference type="CDD" id="cd00338">
    <property type="entry name" value="Ser_Recombinase"/>
    <property type="match status" value="1"/>
</dbReference>
<keyword evidence="1" id="KW-0238">DNA-binding</keyword>
<evidence type="ECO:0000256" key="1">
    <source>
        <dbReference type="ARBA" id="ARBA00023125"/>
    </source>
</evidence>
<keyword evidence="2" id="KW-0233">DNA recombination</keyword>
<evidence type="ECO:0000259" key="5">
    <source>
        <dbReference type="PROSITE" id="PS51737"/>
    </source>
</evidence>
<dbReference type="Gene3D" id="3.90.1750.20">
    <property type="entry name" value="Putative Large Serine Recombinase, Chain B, Domain 2"/>
    <property type="match status" value="1"/>
</dbReference>
<dbReference type="PANTHER" id="PTHR30461">
    <property type="entry name" value="DNA-INVERTASE FROM LAMBDOID PROPHAGE"/>
    <property type="match status" value="1"/>
</dbReference>
<feature type="domain" description="Resolvase/invertase-type recombinase catalytic" evidence="4">
    <location>
        <begin position="19"/>
        <end position="167"/>
    </location>
</feature>
<proteinExistence type="predicted"/>
<dbReference type="Pfam" id="PF13408">
    <property type="entry name" value="Zn_ribbon_recom"/>
    <property type="match status" value="1"/>
</dbReference>
<dbReference type="Gene3D" id="3.40.50.1390">
    <property type="entry name" value="Resolvase, N-terminal catalytic domain"/>
    <property type="match status" value="1"/>
</dbReference>
<dbReference type="InterPro" id="IPR025827">
    <property type="entry name" value="Zn_ribbon_recom_dom"/>
</dbReference>
<name>F9P8P5_STRCV</name>